<dbReference type="eggNOG" id="ENOG50344FX">
    <property type="taxonomic scope" value="Bacteria"/>
</dbReference>
<evidence type="ECO:0000313" key="2">
    <source>
        <dbReference type="Proteomes" id="UP000002382"/>
    </source>
</evidence>
<dbReference type="RefSeq" id="WP_012744753.1">
    <property type="nucleotide sequence ID" value="NC_012785.1"/>
</dbReference>
<protein>
    <submittedName>
        <fullName evidence="1">Uncharacterized protein</fullName>
    </submittedName>
</protein>
<keyword evidence="2" id="KW-1185">Reference proteome</keyword>
<accession>C5CIX7</accession>
<reference evidence="1 2" key="2">
    <citation type="journal article" date="2011" name="J. Bacteriol.">
        <title>Genome Sequence of Kosmotoga olearia Strain TBF 19.5.1, a Thermophilic Bacterium with a Wide Growth Temperature Range, Isolated from the Troll B Oil Platform in the North Sea.</title>
        <authorList>
            <person name="Swithers K.S."/>
            <person name="Dipippo J.L."/>
            <person name="Bruce D.C."/>
            <person name="Detter C."/>
            <person name="Tapia R."/>
            <person name="Han S."/>
            <person name="Goodwin L.A."/>
            <person name="Han J."/>
            <person name="Woyke T."/>
            <person name="Pitluck S."/>
            <person name="Pennacchio L."/>
            <person name="Nolan M."/>
            <person name="Mikhailova N."/>
            <person name="Land M.L."/>
            <person name="Nesbo C.L."/>
            <person name="Gogarten J.P."/>
            <person name="Noll K.M."/>
        </authorList>
    </citation>
    <scope>NUCLEOTIDE SEQUENCE [LARGE SCALE GENOMIC DNA]</scope>
    <source>
        <strain evidence="2">ATCC BAA-1733 / DSM 21960 / TBF 19.5.1</strain>
    </source>
</reference>
<name>C5CIX7_KOSOT</name>
<dbReference type="OrthoDB" id="46451at2"/>
<dbReference type="STRING" id="521045.Kole_0241"/>
<evidence type="ECO:0000313" key="1">
    <source>
        <dbReference type="EMBL" id="ACR78966.1"/>
    </source>
</evidence>
<gene>
    <name evidence="1" type="ordered locus">Kole_0241</name>
</gene>
<dbReference type="AlphaFoldDB" id="C5CIX7"/>
<reference evidence="1 2" key="1">
    <citation type="submission" date="2009-06" db="EMBL/GenBank/DDBJ databases">
        <title>Complete sequence of Thermotogales bacterium TBF 19.5.1.</title>
        <authorList>
            <consortium name="US DOE Joint Genome Institute"/>
            <person name="Lucas S."/>
            <person name="Copeland A."/>
            <person name="Lapidus A."/>
            <person name="Glavina del Rio T."/>
            <person name="Tice H."/>
            <person name="Bruce D."/>
            <person name="Goodwin L."/>
            <person name="Pitluck S."/>
            <person name="Chertkov O."/>
            <person name="Brettin T."/>
            <person name="Detter J.C."/>
            <person name="Han C."/>
            <person name="Schmutz J."/>
            <person name="Larimer F."/>
            <person name="Land M."/>
            <person name="Hauser L."/>
            <person name="Kyrpides N."/>
            <person name="Ovchinnikova G."/>
            <person name="Noll K."/>
        </authorList>
    </citation>
    <scope>NUCLEOTIDE SEQUENCE [LARGE SCALE GENOMIC DNA]</scope>
    <source>
        <strain evidence="2">ATCC BAA-1733 / DSM 21960 / TBF 19.5.1</strain>
    </source>
</reference>
<proteinExistence type="predicted"/>
<dbReference type="EMBL" id="CP001634">
    <property type="protein sequence ID" value="ACR78966.1"/>
    <property type="molecule type" value="Genomic_DNA"/>
</dbReference>
<dbReference type="Proteomes" id="UP000002382">
    <property type="component" value="Chromosome"/>
</dbReference>
<sequence length="108" mass="12377">MTYSDILSIVLRMIAEGSEPHEIFEQLSKFGLSSSEIDEIYDAVLEMVVNGYEKTEMIIDNSYDIRRRVFVDDELETLKMMPGLFKSFVKGDISPGDFEKSLSDFSVF</sequence>
<dbReference type="KEGG" id="kol:Kole_0241"/>
<organism evidence="1 2">
    <name type="scientific">Kosmotoga olearia (strain ATCC BAA-1733 / DSM 21960 / TBF 19.5.1)</name>
    <dbReference type="NCBI Taxonomy" id="521045"/>
    <lineage>
        <taxon>Bacteria</taxon>
        <taxon>Thermotogati</taxon>
        <taxon>Thermotogota</taxon>
        <taxon>Thermotogae</taxon>
        <taxon>Kosmotogales</taxon>
        <taxon>Kosmotogaceae</taxon>
        <taxon>Kosmotoga</taxon>
    </lineage>
</organism>
<dbReference type="HOGENOM" id="CLU_2193487_0_0_0"/>